<feature type="chain" id="PRO_5016196510" description="Outer membrane lipoprotein Blc" evidence="12">
    <location>
        <begin position="22"/>
        <end position="170"/>
    </location>
</feature>
<comment type="function">
    <text evidence="10 12">Involved in the storage or transport of lipids necessary for membrane maintenance under stressful conditions. Displays a binding preference for lysophospholipids.</text>
</comment>
<dbReference type="AlphaFoldDB" id="A0A317C1S5"/>
<dbReference type="InterPro" id="IPR000566">
    <property type="entry name" value="Lipocln_cytosolic_FA-bd_dom"/>
</dbReference>
<evidence type="ECO:0000256" key="6">
    <source>
        <dbReference type="ARBA" id="ARBA00023136"/>
    </source>
</evidence>
<gene>
    <name evidence="14" type="ORF">DKW60_21920</name>
</gene>
<evidence type="ECO:0000256" key="8">
    <source>
        <dbReference type="ARBA" id="ARBA00023237"/>
    </source>
</evidence>
<evidence type="ECO:0000256" key="4">
    <source>
        <dbReference type="ARBA" id="ARBA00022729"/>
    </source>
</evidence>
<dbReference type="GO" id="GO:0008289">
    <property type="term" value="F:lipid binding"/>
    <property type="evidence" value="ECO:0007669"/>
    <property type="project" value="UniProtKB-UniRule"/>
</dbReference>
<dbReference type="RefSeq" id="WP_109839801.1">
    <property type="nucleotide sequence ID" value="NZ_QGKM01000097.1"/>
</dbReference>
<evidence type="ECO:0000256" key="5">
    <source>
        <dbReference type="ARBA" id="ARBA00023121"/>
    </source>
</evidence>
<dbReference type="GO" id="GO:0009279">
    <property type="term" value="C:cell outer membrane"/>
    <property type="evidence" value="ECO:0007669"/>
    <property type="project" value="UniProtKB-SubCell"/>
</dbReference>
<comment type="subunit">
    <text evidence="3 12">Homodimer.</text>
</comment>
<dbReference type="InterPro" id="IPR047202">
    <property type="entry name" value="Lipocalin_Blc-like_dom"/>
</dbReference>
<feature type="domain" description="Lipocalin/cytosolic fatty-acid binding" evidence="13">
    <location>
        <begin position="29"/>
        <end position="170"/>
    </location>
</feature>
<dbReference type="EMBL" id="QGKM01000097">
    <property type="protein sequence ID" value="PWQ92307.1"/>
    <property type="molecule type" value="Genomic_DNA"/>
</dbReference>
<keyword evidence="4 12" id="KW-0732">Signal</keyword>
<evidence type="ECO:0000256" key="7">
    <source>
        <dbReference type="ARBA" id="ARBA00023139"/>
    </source>
</evidence>
<evidence type="ECO:0000313" key="15">
    <source>
        <dbReference type="Proteomes" id="UP000245539"/>
    </source>
</evidence>
<reference evidence="14 15" key="1">
    <citation type="submission" date="2018-05" db="EMBL/GenBank/DDBJ databases">
        <title>Leucothrix arctica sp. nov., isolated from Arctic seawater.</title>
        <authorList>
            <person name="Choi A."/>
            <person name="Baek K."/>
        </authorList>
    </citation>
    <scope>NUCLEOTIDE SEQUENCE [LARGE SCALE GENOMIC DNA]</scope>
    <source>
        <strain evidence="14 15">JCM 18388</strain>
    </source>
</reference>
<dbReference type="SUPFAM" id="SSF50814">
    <property type="entry name" value="Lipocalins"/>
    <property type="match status" value="1"/>
</dbReference>
<dbReference type="PRINTS" id="PR01171">
    <property type="entry name" value="BCTLIPOCALIN"/>
</dbReference>
<name>A0A317C1S5_9GAMM</name>
<dbReference type="InterPro" id="IPR002446">
    <property type="entry name" value="Lipocalin_bac"/>
</dbReference>
<proteinExistence type="inferred from homology"/>
<comment type="subcellular location">
    <subcellularLocation>
        <location evidence="1">Cell outer membrane</location>
        <topology evidence="1">Lipid-anchor</topology>
    </subcellularLocation>
</comment>
<evidence type="ECO:0000256" key="12">
    <source>
        <dbReference type="PIRNR" id="PIRNR036893"/>
    </source>
</evidence>
<comment type="caution">
    <text evidence="14">The sequence shown here is derived from an EMBL/GenBank/DDBJ whole genome shotgun (WGS) entry which is preliminary data.</text>
</comment>
<dbReference type="OrthoDB" id="9793905at2"/>
<dbReference type="Proteomes" id="UP000245539">
    <property type="component" value="Unassembled WGS sequence"/>
</dbReference>
<evidence type="ECO:0000256" key="1">
    <source>
        <dbReference type="ARBA" id="ARBA00004459"/>
    </source>
</evidence>
<dbReference type="InterPro" id="IPR022272">
    <property type="entry name" value="Lipocalin_CS"/>
</dbReference>
<keyword evidence="9 12" id="KW-0449">Lipoprotein</keyword>
<keyword evidence="5 12" id="KW-0446">Lipid-binding</keyword>
<comment type="similarity">
    <text evidence="2 12">Belongs to the calycin superfamily. Lipocalin family.</text>
</comment>
<dbReference type="PANTHER" id="PTHR10612:SF34">
    <property type="entry name" value="APOLIPOPROTEIN D"/>
    <property type="match status" value="1"/>
</dbReference>
<evidence type="ECO:0000256" key="9">
    <source>
        <dbReference type="ARBA" id="ARBA00023288"/>
    </source>
</evidence>
<dbReference type="PANTHER" id="PTHR10612">
    <property type="entry name" value="APOLIPOPROTEIN D"/>
    <property type="match status" value="1"/>
</dbReference>
<evidence type="ECO:0000259" key="13">
    <source>
        <dbReference type="Pfam" id="PF08212"/>
    </source>
</evidence>
<evidence type="ECO:0000256" key="10">
    <source>
        <dbReference type="ARBA" id="ARBA00057024"/>
    </source>
</evidence>
<evidence type="ECO:0000313" key="14">
    <source>
        <dbReference type="EMBL" id="PWQ92307.1"/>
    </source>
</evidence>
<dbReference type="InterPro" id="IPR022271">
    <property type="entry name" value="Lipocalin_ApoD"/>
</dbReference>
<protein>
    <recommendedName>
        <fullName evidence="11 12">Outer membrane lipoprotein Blc</fullName>
    </recommendedName>
</protein>
<keyword evidence="8 12" id="KW-0998">Cell outer membrane</keyword>
<accession>A0A317C1S5</accession>
<dbReference type="Gene3D" id="2.40.128.20">
    <property type="match status" value="1"/>
</dbReference>
<organism evidence="14 15">
    <name type="scientific">Leucothrix pacifica</name>
    <dbReference type="NCBI Taxonomy" id="1247513"/>
    <lineage>
        <taxon>Bacteria</taxon>
        <taxon>Pseudomonadati</taxon>
        <taxon>Pseudomonadota</taxon>
        <taxon>Gammaproteobacteria</taxon>
        <taxon>Thiotrichales</taxon>
        <taxon>Thiotrichaceae</taxon>
        <taxon>Leucothrix</taxon>
    </lineage>
</organism>
<dbReference type="PROSITE" id="PS51257">
    <property type="entry name" value="PROKAR_LIPOPROTEIN"/>
    <property type="match status" value="1"/>
</dbReference>
<dbReference type="PIRSF" id="PIRSF036893">
    <property type="entry name" value="Lipocalin_ApoD"/>
    <property type="match status" value="1"/>
</dbReference>
<dbReference type="CDD" id="cd19438">
    <property type="entry name" value="lipocalin_Blc-like"/>
    <property type="match status" value="1"/>
</dbReference>
<feature type="signal peptide" evidence="12">
    <location>
        <begin position="1"/>
        <end position="21"/>
    </location>
</feature>
<keyword evidence="15" id="KW-1185">Reference proteome</keyword>
<evidence type="ECO:0000256" key="2">
    <source>
        <dbReference type="ARBA" id="ARBA00006889"/>
    </source>
</evidence>
<dbReference type="Pfam" id="PF08212">
    <property type="entry name" value="Lipocalin_2"/>
    <property type="match status" value="1"/>
</dbReference>
<dbReference type="FunFam" id="2.40.128.20:FF:000002">
    <property type="entry name" value="Outer membrane lipoprotein Blc"/>
    <property type="match status" value="1"/>
</dbReference>
<dbReference type="GO" id="GO:0006950">
    <property type="term" value="P:response to stress"/>
    <property type="evidence" value="ECO:0007669"/>
    <property type="project" value="UniProtKB-ARBA"/>
</dbReference>
<keyword evidence="6 12" id="KW-0472">Membrane</keyword>
<evidence type="ECO:0000256" key="11">
    <source>
        <dbReference type="ARBA" id="ARBA00071217"/>
    </source>
</evidence>
<keyword evidence="7" id="KW-0564">Palmitate</keyword>
<evidence type="ECO:0000256" key="3">
    <source>
        <dbReference type="ARBA" id="ARBA00011738"/>
    </source>
</evidence>
<dbReference type="PROSITE" id="PS00213">
    <property type="entry name" value="LIPOCALIN"/>
    <property type="match status" value="1"/>
</dbReference>
<sequence>MKKLLLMMAALVLSGCTGMPAGVTPVKEFDLNRYLGKWYEIARLDHSFERGLEQVSAEYSLNPNGSVKVVNRGYSTAKKKWSESVGKAKFVQGSSTGYLKVSFFGPFYGSYVVFELDKQGYQYAFVSGPDLSYLWLLSRNKTVSPEIKERFLQRAKEIGFDTNKLIFVKQ</sequence>
<dbReference type="InterPro" id="IPR012674">
    <property type="entry name" value="Calycin"/>
</dbReference>